<name>A0A6C0CG03_9ZZZZ</name>
<reference evidence="2" key="1">
    <citation type="journal article" date="2020" name="Nature">
        <title>Giant virus diversity and host interactions through global metagenomics.</title>
        <authorList>
            <person name="Schulz F."/>
            <person name="Roux S."/>
            <person name="Paez-Espino D."/>
            <person name="Jungbluth S."/>
            <person name="Walsh D.A."/>
            <person name="Denef V.J."/>
            <person name="McMahon K.D."/>
            <person name="Konstantinidis K.T."/>
            <person name="Eloe-Fadrosh E.A."/>
            <person name="Kyrpides N.C."/>
            <person name="Woyke T."/>
        </authorList>
    </citation>
    <scope>NUCLEOTIDE SEQUENCE</scope>
    <source>
        <strain evidence="2">GVMAG-M-3300020595-32</strain>
    </source>
</reference>
<organism evidence="2">
    <name type="scientific">viral metagenome</name>
    <dbReference type="NCBI Taxonomy" id="1070528"/>
    <lineage>
        <taxon>unclassified sequences</taxon>
        <taxon>metagenomes</taxon>
        <taxon>organismal metagenomes</taxon>
    </lineage>
</organism>
<dbReference type="AlphaFoldDB" id="A0A6C0CG03"/>
<proteinExistence type="predicted"/>
<accession>A0A6C0CG03</accession>
<feature type="transmembrane region" description="Helical" evidence="1">
    <location>
        <begin position="42"/>
        <end position="62"/>
    </location>
</feature>
<sequence length="116" mass="13435">MLKILFATVLYIIVLFIVSPVLDHAFSPLDKEESNLEIMLEIIGQIITLTIVWYIISEYFIVKLNNYLGLNGNKIIDKARNVITAVIMVGLQTHLVSKLEYLTHKHPFRFLNIYED</sequence>
<evidence type="ECO:0000313" key="2">
    <source>
        <dbReference type="EMBL" id="QHT02495.1"/>
    </source>
</evidence>
<evidence type="ECO:0000256" key="1">
    <source>
        <dbReference type="SAM" id="Phobius"/>
    </source>
</evidence>
<keyword evidence="1" id="KW-0472">Membrane</keyword>
<feature type="transmembrane region" description="Helical" evidence="1">
    <location>
        <begin position="5"/>
        <end position="22"/>
    </location>
</feature>
<keyword evidence="1" id="KW-1133">Transmembrane helix</keyword>
<protein>
    <submittedName>
        <fullName evidence="2">Uncharacterized protein</fullName>
    </submittedName>
</protein>
<dbReference type="EMBL" id="MN739395">
    <property type="protein sequence ID" value="QHT02495.1"/>
    <property type="molecule type" value="Genomic_DNA"/>
</dbReference>
<keyword evidence="1" id="KW-0812">Transmembrane</keyword>